<gene>
    <name evidence="2" type="ORF">BTBSAS_80039</name>
    <name evidence="1" type="ORF">CNY62_11710</name>
</gene>
<keyword evidence="3" id="KW-1185">Reference proteome</keyword>
<dbReference type="RefSeq" id="WP_069125646.1">
    <property type="nucleotide sequence ID" value="NZ_CBCPKC010000001.1"/>
</dbReference>
<evidence type="ECO:0000313" key="1">
    <source>
        <dbReference type="EMBL" id="ATF26969.1"/>
    </source>
</evidence>
<accession>A0A1D2LHG5</accession>
<name>A0A1D2LHG5_BROTH</name>
<sequence length="209" mass="23536">MKRKTLLSLAILVLIIGGATSWLLLKAPKESYLKSNDLVGADEWKGVLHLIGTDYRLNKTDAERTLVVSLTHYKNGKRIGKSEPLATGLAEKKGDFKISFLFDQNDVTHTDYQFSLVNDGTITNWPEKPIVLKEKDQFVTDGTLSEKTAIKNKPVVGYAYRQKDNKRVLSRKDDAALIGKYNQPKPEIAALKAYDDLYLFTAEFKKAIK</sequence>
<dbReference type="OrthoDB" id="9919626at2"/>
<protein>
    <submittedName>
        <fullName evidence="1">Uncharacterized protein</fullName>
    </submittedName>
</protein>
<dbReference type="EMBL" id="CP023483">
    <property type="protein sequence ID" value="ATF26969.1"/>
    <property type="molecule type" value="Genomic_DNA"/>
</dbReference>
<dbReference type="Proteomes" id="UP000243591">
    <property type="component" value="Chromosome"/>
</dbReference>
<reference evidence="2" key="2">
    <citation type="submission" date="2018-04" db="EMBL/GenBank/DDBJ databases">
        <authorList>
            <person name="Go L.Y."/>
            <person name="Mitchell J.A."/>
        </authorList>
    </citation>
    <scope>NUCLEOTIDE SEQUENCE</scope>
    <source>
        <strain evidence="2">BSAS1 3</strain>
    </source>
</reference>
<evidence type="ECO:0000313" key="4">
    <source>
        <dbReference type="Proteomes" id="UP000270190"/>
    </source>
</evidence>
<evidence type="ECO:0000313" key="2">
    <source>
        <dbReference type="EMBL" id="SPP30699.1"/>
    </source>
</evidence>
<proteinExistence type="predicted"/>
<evidence type="ECO:0000313" key="3">
    <source>
        <dbReference type="Proteomes" id="UP000243591"/>
    </source>
</evidence>
<organism evidence="1 3">
    <name type="scientific">Brochothrix thermosphacta</name>
    <name type="common">Microbacterium thermosphactum</name>
    <dbReference type="NCBI Taxonomy" id="2756"/>
    <lineage>
        <taxon>Bacteria</taxon>
        <taxon>Bacillati</taxon>
        <taxon>Bacillota</taxon>
        <taxon>Bacilli</taxon>
        <taxon>Bacillales</taxon>
        <taxon>Listeriaceae</taxon>
        <taxon>Brochothrix</taxon>
    </lineage>
</organism>
<dbReference type="KEGG" id="bths:CNY62_11710"/>
<dbReference type="AlphaFoldDB" id="A0A1D2LHG5"/>
<dbReference type="Proteomes" id="UP000270190">
    <property type="component" value="Unassembled WGS sequence"/>
</dbReference>
<reference evidence="4" key="3">
    <citation type="submission" date="2018-04" db="EMBL/GenBank/DDBJ databases">
        <authorList>
            <person name="Illikoud N."/>
        </authorList>
    </citation>
    <scope>NUCLEOTIDE SEQUENCE [LARGE SCALE GENOMIC DNA]</scope>
</reference>
<dbReference type="STRING" id="2756.BFR44_04375"/>
<reference evidence="1 3" key="1">
    <citation type="submission" date="2017-09" db="EMBL/GenBank/DDBJ databases">
        <title>Complete Genome Sequences of Two Strains of the Meat Spoilage Bacterium Brochothrix thermosphacta Isolated from Ground Chicken.</title>
        <authorList>
            <person name="Paoli G.C."/>
            <person name="Wijey C."/>
            <person name="Chen C.-Y."/>
            <person name="Nguyen L."/>
            <person name="Yan X."/>
            <person name="Irwin P.L."/>
        </authorList>
    </citation>
    <scope>NUCLEOTIDE SEQUENCE [LARGE SCALE GENOMIC DNA]</scope>
    <source>
        <strain evidence="1 3">BI</strain>
    </source>
</reference>
<dbReference type="EMBL" id="OUNC01000078">
    <property type="protein sequence ID" value="SPP30699.1"/>
    <property type="molecule type" value="Genomic_DNA"/>
</dbReference>